<dbReference type="AlphaFoldDB" id="A0A369WY60"/>
<evidence type="ECO:0000256" key="1">
    <source>
        <dbReference type="ARBA" id="ARBA00004141"/>
    </source>
</evidence>
<dbReference type="RefSeq" id="WP_114694012.1">
    <property type="nucleotide sequence ID" value="NZ_QQOH01000001.1"/>
</dbReference>
<keyword evidence="4 5" id="KW-0472">Membrane</keyword>
<accession>A0A369WY60</accession>
<keyword evidence="3 5" id="KW-1133">Transmembrane helix</keyword>
<dbReference type="GO" id="GO:0051119">
    <property type="term" value="F:sugar transmembrane transporter activity"/>
    <property type="evidence" value="ECO:0007669"/>
    <property type="project" value="InterPro"/>
</dbReference>
<gene>
    <name evidence="6" type="ORF">DV711_02225</name>
</gene>
<dbReference type="OrthoDB" id="122062at2"/>
<name>A0A369WY60_9GAMM</name>
<feature type="transmembrane region" description="Helical" evidence="5">
    <location>
        <begin position="63"/>
        <end position="82"/>
    </location>
</feature>
<protein>
    <recommendedName>
        <fullName evidence="8">Glutathione synthetase</fullName>
    </recommendedName>
</protein>
<evidence type="ECO:0008006" key="8">
    <source>
        <dbReference type="Google" id="ProtNLM"/>
    </source>
</evidence>
<evidence type="ECO:0000256" key="3">
    <source>
        <dbReference type="ARBA" id="ARBA00022989"/>
    </source>
</evidence>
<feature type="transmembrane region" description="Helical" evidence="5">
    <location>
        <begin position="38"/>
        <end position="57"/>
    </location>
</feature>
<keyword evidence="2 5" id="KW-0812">Transmembrane</keyword>
<dbReference type="Gene3D" id="1.20.1280.290">
    <property type="match status" value="1"/>
</dbReference>
<keyword evidence="7" id="KW-1185">Reference proteome</keyword>
<dbReference type="NCBIfam" id="NF037968">
    <property type="entry name" value="SemiSWEET_2"/>
    <property type="match status" value="1"/>
</dbReference>
<dbReference type="InterPro" id="IPR047662">
    <property type="entry name" value="SemiSWEET"/>
</dbReference>
<feature type="transmembrane region" description="Helical" evidence="5">
    <location>
        <begin position="6"/>
        <end position="26"/>
    </location>
</feature>
<dbReference type="InterPro" id="IPR006603">
    <property type="entry name" value="PQ-loop_rpt"/>
</dbReference>
<organism evidence="6 7">
    <name type="scientific">Motiliproteus coralliicola</name>
    <dbReference type="NCBI Taxonomy" id="2283196"/>
    <lineage>
        <taxon>Bacteria</taxon>
        <taxon>Pseudomonadati</taxon>
        <taxon>Pseudomonadota</taxon>
        <taxon>Gammaproteobacteria</taxon>
        <taxon>Oceanospirillales</taxon>
        <taxon>Oceanospirillaceae</taxon>
        <taxon>Motiliproteus</taxon>
    </lineage>
</organism>
<evidence type="ECO:0000313" key="6">
    <source>
        <dbReference type="EMBL" id="RDE24425.1"/>
    </source>
</evidence>
<evidence type="ECO:0000256" key="4">
    <source>
        <dbReference type="ARBA" id="ARBA00023136"/>
    </source>
</evidence>
<dbReference type="Pfam" id="PF04193">
    <property type="entry name" value="PQ-loop"/>
    <property type="match status" value="1"/>
</dbReference>
<dbReference type="EMBL" id="QQOH01000001">
    <property type="protein sequence ID" value="RDE24425.1"/>
    <property type="molecule type" value="Genomic_DNA"/>
</dbReference>
<reference evidence="6 7" key="1">
    <citation type="submission" date="2018-07" db="EMBL/GenBank/DDBJ databases">
        <title>Motiliproteus coralliicola sp. nov., a bacterium isolated from Coral.</title>
        <authorList>
            <person name="Wang G."/>
        </authorList>
    </citation>
    <scope>NUCLEOTIDE SEQUENCE [LARGE SCALE GENOMIC DNA]</scope>
    <source>
        <strain evidence="6 7">C34</strain>
    </source>
</reference>
<evidence type="ECO:0000256" key="5">
    <source>
        <dbReference type="SAM" id="Phobius"/>
    </source>
</evidence>
<evidence type="ECO:0000256" key="2">
    <source>
        <dbReference type="ARBA" id="ARBA00022692"/>
    </source>
</evidence>
<comment type="caution">
    <text evidence="6">The sequence shown here is derived from an EMBL/GenBank/DDBJ whole genome shotgun (WGS) entry which is preliminary data.</text>
</comment>
<proteinExistence type="predicted"/>
<evidence type="ECO:0000313" key="7">
    <source>
        <dbReference type="Proteomes" id="UP000253769"/>
    </source>
</evidence>
<dbReference type="GO" id="GO:0016020">
    <property type="term" value="C:membrane"/>
    <property type="evidence" value="ECO:0007669"/>
    <property type="project" value="UniProtKB-SubCell"/>
</dbReference>
<dbReference type="Proteomes" id="UP000253769">
    <property type="component" value="Unassembled WGS sequence"/>
</dbReference>
<sequence length="97" mass="10834">MDDLIHYIGMAAALCTTLSFIPQVIHILRNRETSGISLGMYVTFTFGVSLWVIYGFARSDMPVLLANAVTLVLTLSVLGLTLKERIRRTLSNMKRTD</sequence>
<comment type="subcellular location">
    <subcellularLocation>
        <location evidence="1">Membrane</location>
        <topology evidence="1">Multi-pass membrane protein</topology>
    </subcellularLocation>
</comment>